<accession>A0A387BKM3</accession>
<dbReference type="Proteomes" id="UP000269374">
    <property type="component" value="Chromosome"/>
</dbReference>
<protein>
    <submittedName>
        <fullName evidence="2">Uncharacterized protein</fullName>
    </submittedName>
</protein>
<name>A0A387BKM3_9LACT</name>
<keyword evidence="1" id="KW-0472">Membrane</keyword>
<gene>
    <name evidence="2" type="ORF">D7I46_10820</name>
</gene>
<proteinExistence type="predicted"/>
<keyword evidence="1" id="KW-1133">Transmembrane helix</keyword>
<evidence type="ECO:0000313" key="3">
    <source>
        <dbReference type="Proteomes" id="UP000269374"/>
    </source>
</evidence>
<dbReference type="KEGG" id="lact:D7I46_10820"/>
<evidence type="ECO:0000256" key="1">
    <source>
        <dbReference type="SAM" id="Phobius"/>
    </source>
</evidence>
<keyword evidence="1" id="KW-0812">Transmembrane</keyword>
<reference evidence="2 3" key="1">
    <citation type="submission" date="2018-09" db="EMBL/GenBank/DDBJ databases">
        <title>Genome sequencing of strain 1JSPR-7.</title>
        <authorList>
            <person name="Heo J."/>
            <person name="Kim S.-J."/>
            <person name="Kwon S.-W."/>
        </authorList>
    </citation>
    <scope>NUCLEOTIDE SEQUENCE [LARGE SCALE GENOMIC DNA]</scope>
    <source>
        <strain evidence="2 3">1JSPR-7</strain>
    </source>
</reference>
<dbReference type="RefSeq" id="WP_120772880.1">
    <property type="nucleotide sequence ID" value="NZ_CP032627.1"/>
</dbReference>
<feature type="transmembrane region" description="Helical" evidence="1">
    <location>
        <begin position="34"/>
        <end position="61"/>
    </location>
</feature>
<sequence>MFFVLIIFLAALLFVRGLFHFVLPALLILLVLRVFLGGLMLLFSPHFIGTVLILAFIIWLVKASRGGRRYY</sequence>
<organism evidence="2 3">
    <name type="scientific">Lactococcus allomyrinae</name>
    <dbReference type="NCBI Taxonomy" id="2419773"/>
    <lineage>
        <taxon>Bacteria</taxon>
        <taxon>Bacillati</taxon>
        <taxon>Bacillota</taxon>
        <taxon>Bacilli</taxon>
        <taxon>Lactobacillales</taxon>
        <taxon>Streptococcaceae</taxon>
        <taxon>Lactococcus</taxon>
    </lineage>
</organism>
<dbReference type="EMBL" id="CP032627">
    <property type="protein sequence ID" value="AYG01510.1"/>
    <property type="molecule type" value="Genomic_DNA"/>
</dbReference>
<dbReference type="AlphaFoldDB" id="A0A387BKM3"/>
<evidence type="ECO:0000313" key="2">
    <source>
        <dbReference type="EMBL" id="AYG01510.1"/>
    </source>
</evidence>
<keyword evidence="3" id="KW-1185">Reference proteome</keyword>